<dbReference type="AlphaFoldDB" id="A0A9P0Q639"/>
<evidence type="ECO:0000313" key="2">
    <source>
        <dbReference type="Proteomes" id="UP001152888"/>
    </source>
</evidence>
<name>A0A9P0Q639_ACAOB</name>
<dbReference type="EMBL" id="CAKOFQ010008091">
    <property type="protein sequence ID" value="CAH2011597.1"/>
    <property type="molecule type" value="Genomic_DNA"/>
</dbReference>
<comment type="caution">
    <text evidence="1">The sequence shown here is derived from an EMBL/GenBank/DDBJ whole genome shotgun (WGS) entry which is preliminary data.</text>
</comment>
<proteinExistence type="predicted"/>
<reference evidence="1" key="1">
    <citation type="submission" date="2022-03" db="EMBL/GenBank/DDBJ databases">
        <authorList>
            <person name="Sayadi A."/>
        </authorList>
    </citation>
    <scope>NUCLEOTIDE SEQUENCE</scope>
</reference>
<evidence type="ECO:0000313" key="1">
    <source>
        <dbReference type="EMBL" id="CAH2011597.1"/>
    </source>
</evidence>
<protein>
    <submittedName>
        <fullName evidence="1">Uncharacterized protein</fullName>
    </submittedName>
</protein>
<gene>
    <name evidence="1" type="ORF">ACAOBT_LOCUS32271</name>
</gene>
<dbReference type="Proteomes" id="UP001152888">
    <property type="component" value="Unassembled WGS sequence"/>
</dbReference>
<sequence>MVLLHETLLSVMMITRVSSEKLNSLYVRSGSSHLNGILSISVKKIILSTLKAQIEDTEIPQKLIRHVEVVLTFCKK</sequence>
<keyword evidence="2" id="KW-1185">Reference proteome</keyword>
<accession>A0A9P0Q639</accession>
<organism evidence="1 2">
    <name type="scientific">Acanthoscelides obtectus</name>
    <name type="common">Bean weevil</name>
    <name type="synonym">Bruchus obtectus</name>
    <dbReference type="NCBI Taxonomy" id="200917"/>
    <lineage>
        <taxon>Eukaryota</taxon>
        <taxon>Metazoa</taxon>
        <taxon>Ecdysozoa</taxon>
        <taxon>Arthropoda</taxon>
        <taxon>Hexapoda</taxon>
        <taxon>Insecta</taxon>
        <taxon>Pterygota</taxon>
        <taxon>Neoptera</taxon>
        <taxon>Endopterygota</taxon>
        <taxon>Coleoptera</taxon>
        <taxon>Polyphaga</taxon>
        <taxon>Cucujiformia</taxon>
        <taxon>Chrysomeloidea</taxon>
        <taxon>Chrysomelidae</taxon>
        <taxon>Bruchinae</taxon>
        <taxon>Bruchini</taxon>
        <taxon>Acanthoscelides</taxon>
    </lineage>
</organism>